<evidence type="ECO:0000256" key="1">
    <source>
        <dbReference type="SAM" id="Phobius"/>
    </source>
</evidence>
<feature type="transmembrane region" description="Helical" evidence="1">
    <location>
        <begin position="133"/>
        <end position="155"/>
    </location>
</feature>
<keyword evidence="1" id="KW-0472">Membrane</keyword>
<sequence length="227" mass="24077">MNISRLHSAALGALFLLPFFAYGLGTALVTSVLKEPEHLALLSGQRTLFVAGALLLLVDALFVVGIGVLFFPILRERSPGIAIAYLCTRVMEALTLIVGVVFLLCILQLGEAAQGQTTPELVTLSNLLAKGNFWAYQLAMLILGIGSVPFCLSLYRARLLPSVLPLVGAVGYGLLALGSVLELFGLPWSVLFSGPGGLFELVLCGWLIARGFRAVAPAVTAQPAWRA</sequence>
<evidence type="ECO:0000313" key="3">
    <source>
        <dbReference type="Proteomes" id="UP000563426"/>
    </source>
</evidence>
<proteinExistence type="predicted"/>
<gene>
    <name evidence="2" type="ORF">HMI49_06120</name>
</gene>
<evidence type="ECO:0000313" key="2">
    <source>
        <dbReference type="EMBL" id="NOK32773.1"/>
    </source>
</evidence>
<keyword evidence="1" id="KW-0812">Transmembrane</keyword>
<accession>A0A7Y4KFA1</accession>
<dbReference type="AlphaFoldDB" id="A0A7Y4KFA1"/>
<feature type="transmembrane region" description="Helical" evidence="1">
    <location>
        <begin position="190"/>
        <end position="209"/>
    </location>
</feature>
<feature type="transmembrane region" description="Helical" evidence="1">
    <location>
        <begin position="93"/>
        <end position="113"/>
    </location>
</feature>
<dbReference type="Pfam" id="PF14329">
    <property type="entry name" value="DUF4386"/>
    <property type="match status" value="1"/>
</dbReference>
<dbReference type="Proteomes" id="UP000563426">
    <property type="component" value="Unassembled WGS sequence"/>
</dbReference>
<protein>
    <submittedName>
        <fullName evidence="2">DUF4386 domain-containing protein</fullName>
    </submittedName>
</protein>
<keyword evidence="3" id="KW-1185">Reference proteome</keyword>
<feature type="transmembrane region" description="Helical" evidence="1">
    <location>
        <begin position="47"/>
        <end position="72"/>
    </location>
</feature>
<feature type="transmembrane region" description="Helical" evidence="1">
    <location>
        <begin position="162"/>
        <end position="184"/>
    </location>
</feature>
<organism evidence="2 3">
    <name type="scientific">Corallococcus exercitus</name>
    <dbReference type="NCBI Taxonomy" id="2316736"/>
    <lineage>
        <taxon>Bacteria</taxon>
        <taxon>Pseudomonadati</taxon>
        <taxon>Myxococcota</taxon>
        <taxon>Myxococcia</taxon>
        <taxon>Myxococcales</taxon>
        <taxon>Cystobacterineae</taxon>
        <taxon>Myxococcaceae</taxon>
        <taxon>Corallococcus</taxon>
    </lineage>
</organism>
<reference evidence="2 3" key="1">
    <citation type="submission" date="2020-05" db="EMBL/GenBank/DDBJ databases">
        <authorList>
            <person name="Whitworth D."/>
        </authorList>
    </citation>
    <scope>NUCLEOTIDE SEQUENCE [LARGE SCALE GENOMIC DNA]</scope>
    <source>
        <strain evidence="2 3">AB043B</strain>
    </source>
</reference>
<name>A0A7Y4KFA1_9BACT</name>
<dbReference type="EMBL" id="JABFJV010000021">
    <property type="protein sequence ID" value="NOK32773.1"/>
    <property type="molecule type" value="Genomic_DNA"/>
</dbReference>
<dbReference type="RefSeq" id="WP_171433346.1">
    <property type="nucleotide sequence ID" value="NZ_JABFJV010000021.1"/>
</dbReference>
<keyword evidence="1" id="KW-1133">Transmembrane helix</keyword>
<comment type="caution">
    <text evidence="2">The sequence shown here is derived from an EMBL/GenBank/DDBJ whole genome shotgun (WGS) entry which is preliminary data.</text>
</comment>
<dbReference type="InterPro" id="IPR025495">
    <property type="entry name" value="DUF4386"/>
</dbReference>